<dbReference type="GO" id="GO:0005743">
    <property type="term" value="C:mitochondrial inner membrane"/>
    <property type="evidence" value="ECO:0007669"/>
    <property type="project" value="TreeGrafter"/>
</dbReference>
<sequence length="400" mass="42971">MSASLLHLALAGASGLALGAVGAVSYTRSKEATPRSSSGGNSPAQGPPLGTTPPPLDQRGHAAHPQQVFTGTLAPSEVRNRVIQGGSIGPVSDLLVRTAYTAAYDRRNRIPAWTAEHLNAASLKSGGGDRQSATFREDPDVPEMFQAKLLDYFRSGYDRGHMVPAADAKQSQQAMSETFLLSNIAPQVGDGFNRHYWAYLEAFCRDLTKSFADVYVFTVPLFLPKRDGRDGKWRVTYEMTGPQGGVPNVAIFSGSNAFSSSSEFRSSYERTAAVPTHFAKVLIASRAPRHPSLALAPSKQTGSAVTTSFADGKEWVQGAFVLPNEAIPDETKLESFVVPVEAVERSAGLSLLPEALKANNVKHLCQAVKCEVVVRRFDDAQKKLGGGKGGQPQLQRRQTM</sequence>
<comment type="caution">
    <text evidence="15">The sequence shown here is derived from an EMBL/GenBank/DDBJ whole genome shotgun (WGS) entry which is preliminary data.</text>
</comment>
<evidence type="ECO:0000256" key="8">
    <source>
        <dbReference type="PIRSR" id="PIRSR640255-1"/>
    </source>
</evidence>
<evidence type="ECO:0000256" key="10">
    <source>
        <dbReference type="RuleBase" id="RU366055"/>
    </source>
</evidence>
<evidence type="ECO:0000256" key="4">
    <source>
        <dbReference type="ARBA" id="ARBA00022723"/>
    </source>
</evidence>
<keyword evidence="3 10" id="KW-0540">Nuclease</keyword>
<keyword evidence="7" id="KW-0460">Magnesium</keyword>
<dbReference type="AlphaFoldDB" id="A0A9P6VU78"/>
<feature type="active site" description="Proton acceptor" evidence="8">
    <location>
        <position position="161"/>
    </location>
</feature>
<feature type="region of interest" description="Disordered" evidence="11">
    <location>
        <begin position="29"/>
        <end position="64"/>
    </location>
</feature>
<keyword evidence="4 9" id="KW-0479">Metal-binding</keyword>
<dbReference type="InterPro" id="IPR040255">
    <property type="entry name" value="Non-specific_endonuclease"/>
</dbReference>
<dbReference type="GO" id="GO:0003676">
    <property type="term" value="F:nucleic acid binding"/>
    <property type="evidence" value="ECO:0007669"/>
    <property type="project" value="InterPro"/>
</dbReference>
<dbReference type="InterPro" id="IPR044929">
    <property type="entry name" value="DNA/RNA_non-sp_Endonuclease_sf"/>
</dbReference>
<evidence type="ECO:0000256" key="7">
    <source>
        <dbReference type="ARBA" id="ARBA00022842"/>
    </source>
</evidence>
<evidence type="ECO:0000256" key="6">
    <source>
        <dbReference type="ARBA" id="ARBA00022801"/>
    </source>
</evidence>
<protein>
    <recommendedName>
        <fullName evidence="10">Endonuclease</fullName>
        <ecNumber evidence="10">3.1.30.-</ecNumber>
    </recommendedName>
</protein>
<comment type="similarity">
    <text evidence="2 10">Belongs to the DNA/RNA non-specific endonuclease family.</text>
</comment>
<dbReference type="GO" id="GO:0005634">
    <property type="term" value="C:nucleus"/>
    <property type="evidence" value="ECO:0007669"/>
    <property type="project" value="TreeGrafter"/>
</dbReference>
<accession>A0A9P6VU78</accession>
<evidence type="ECO:0000256" key="11">
    <source>
        <dbReference type="SAM" id="MobiDB-lite"/>
    </source>
</evidence>
<dbReference type="GO" id="GO:0006309">
    <property type="term" value="P:apoptotic DNA fragmentation"/>
    <property type="evidence" value="ECO:0007669"/>
    <property type="project" value="TreeGrafter"/>
</dbReference>
<evidence type="ECO:0000256" key="12">
    <source>
        <dbReference type="SAM" id="SignalP"/>
    </source>
</evidence>
<proteinExistence type="inferred from homology"/>
<dbReference type="SMART" id="SM00892">
    <property type="entry name" value="Endonuclease_NS"/>
    <property type="match status" value="1"/>
</dbReference>
<feature type="domain" description="DNA/RNA non-specific endonuclease/pyrophosphatase/phosphodiesterase" evidence="14">
    <location>
        <begin position="96"/>
        <end position="358"/>
    </location>
</feature>
<feature type="chain" id="PRO_5040367267" description="Endonuclease" evidence="12">
    <location>
        <begin position="20"/>
        <end position="400"/>
    </location>
</feature>
<dbReference type="SMART" id="SM00477">
    <property type="entry name" value="NUC"/>
    <property type="match status" value="1"/>
</dbReference>
<dbReference type="GO" id="GO:0046872">
    <property type="term" value="F:metal ion binding"/>
    <property type="evidence" value="ECO:0007669"/>
    <property type="project" value="UniProtKB-KW"/>
</dbReference>
<dbReference type="Pfam" id="PF01223">
    <property type="entry name" value="Endonuclease_NS"/>
    <property type="match status" value="1"/>
</dbReference>
<dbReference type="GO" id="GO:0000014">
    <property type="term" value="F:single-stranded DNA endodeoxyribonuclease activity"/>
    <property type="evidence" value="ECO:0007669"/>
    <property type="project" value="TreeGrafter"/>
</dbReference>
<dbReference type="InterPro" id="IPR044925">
    <property type="entry name" value="His-Me_finger_sf"/>
</dbReference>
<feature type="binding site" evidence="9">
    <location>
        <position position="193"/>
    </location>
    <ligand>
        <name>Mg(2+)</name>
        <dbReference type="ChEBI" id="CHEBI:18420"/>
        <note>catalytic</note>
    </ligand>
</feature>
<dbReference type="EC" id="3.1.30.-" evidence="10"/>
<gene>
    <name evidence="15" type="primary">NUC1</name>
    <name evidence="15" type="ORF">C6P46_002011</name>
</gene>
<feature type="compositionally biased region" description="Polar residues" evidence="11">
    <location>
        <begin position="34"/>
        <end position="44"/>
    </location>
</feature>
<evidence type="ECO:0000313" key="15">
    <source>
        <dbReference type="EMBL" id="KAG0654037.1"/>
    </source>
</evidence>
<keyword evidence="5 10" id="KW-0255">Endonuclease</keyword>
<evidence type="ECO:0000256" key="5">
    <source>
        <dbReference type="ARBA" id="ARBA00022759"/>
    </source>
</evidence>
<dbReference type="CDD" id="cd00091">
    <property type="entry name" value="NUC"/>
    <property type="match status" value="1"/>
</dbReference>
<feature type="domain" description="ENPP1-3/EXOG-like endonuclease/phosphodiesterase" evidence="13">
    <location>
        <begin position="97"/>
        <end position="358"/>
    </location>
</feature>
<evidence type="ECO:0000313" key="16">
    <source>
        <dbReference type="Proteomes" id="UP000777482"/>
    </source>
</evidence>
<name>A0A9P6VU78_RHOMI</name>
<evidence type="ECO:0000256" key="3">
    <source>
        <dbReference type="ARBA" id="ARBA00022722"/>
    </source>
</evidence>
<reference evidence="15 16" key="1">
    <citation type="submission" date="2020-11" db="EMBL/GenBank/DDBJ databases">
        <title>Kefir isolates.</title>
        <authorList>
            <person name="Marcisauskas S."/>
            <person name="Kim Y."/>
            <person name="Blasche S."/>
        </authorList>
    </citation>
    <scope>NUCLEOTIDE SEQUENCE [LARGE SCALE GENOMIC DNA]</scope>
    <source>
        <strain evidence="15 16">KR</strain>
    </source>
</reference>
<comment type="cofactor">
    <cofactor evidence="1 10">
        <name>Mg(2+)</name>
        <dbReference type="ChEBI" id="CHEBI:18420"/>
    </cofactor>
</comment>
<feature type="signal peptide" evidence="12">
    <location>
        <begin position="1"/>
        <end position="19"/>
    </location>
</feature>
<dbReference type="OrthoDB" id="5418055at2759"/>
<dbReference type="InterPro" id="IPR020821">
    <property type="entry name" value="ENPP1-3/EXOG-like_nuc-like"/>
</dbReference>
<dbReference type="InterPro" id="IPR001604">
    <property type="entry name" value="Endo_G_ENPP1-like_dom"/>
</dbReference>
<dbReference type="GO" id="GO:0004521">
    <property type="term" value="F:RNA endonuclease activity"/>
    <property type="evidence" value="ECO:0007669"/>
    <property type="project" value="TreeGrafter"/>
</dbReference>
<evidence type="ECO:0000256" key="9">
    <source>
        <dbReference type="PIRSR" id="PIRSR640255-2"/>
    </source>
</evidence>
<evidence type="ECO:0000256" key="1">
    <source>
        <dbReference type="ARBA" id="ARBA00001946"/>
    </source>
</evidence>
<dbReference type="EMBL" id="PUHQ01000164">
    <property type="protein sequence ID" value="KAG0654037.1"/>
    <property type="molecule type" value="Genomic_DNA"/>
</dbReference>
<evidence type="ECO:0000259" key="13">
    <source>
        <dbReference type="SMART" id="SM00477"/>
    </source>
</evidence>
<dbReference type="Proteomes" id="UP000777482">
    <property type="component" value="Unassembled WGS sequence"/>
</dbReference>
<dbReference type="PROSITE" id="PS01070">
    <property type="entry name" value="NUCLEASE_NON_SPEC"/>
    <property type="match status" value="1"/>
</dbReference>
<evidence type="ECO:0000259" key="14">
    <source>
        <dbReference type="SMART" id="SM00892"/>
    </source>
</evidence>
<keyword evidence="16" id="KW-1185">Reference proteome</keyword>
<dbReference type="SUPFAM" id="SSF54060">
    <property type="entry name" value="His-Me finger endonucleases"/>
    <property type="match status" value="1"/>
</dbReference>
<organism evidence="15 16">
    <name type="scientific">Rhodotorula mucilaginosa</name>
    <name type="common">Yeast</name>
    <name type="synonym">Rhodotorula rubra</name>
    <dbReference type="NCBI Taxonomy" id="5537"/>
    <lineage>
        <taxon>Eukaryota</taxon>
        <taxon>Fungi</taxon>
        <taxon>Dikarya</taxon>
        <taxon>Basidiomycota</taxon>
        <taxon>Pucciniomycotina</taxon>
        <taxon>Microbotryomycetes</taxon>
        <taxon>Sporidiobolales</taxon>
        <taxon>Sporidiobolaceae</taxon>
        <taxon>Rhodotorula</taxon>
    </lineage>
</organism>
<keyword evidence="12" id="KW-0732">Signal</keyword>
<keyword evidence="6 10" id="KW-0378">Hydrolase</keyword>
<dbReference type="PANTHER" id="PTHR13966:SF5">
    <property type="entry name" value="ENDONUCLEASE G, MITOCHONDRIAL"/>
    <property type="match status" value="1"/>
</dbReference>
<dbReference type="PANTHER" id="PTHR13966">
    <property type="entry name" value="ENDONUCLEASE RELATED"/>
    <property type="match status" value="1"/>
</dbReference>
<dbReference type="Gene3D" id="3.40.570.10">
    <property type="entry name" value="Extracellular Endonuclease, subunit A"/>
    <property type="match status" value="1"/>
</dbReference>
<dbReference type="InterPro" id="IPR018524">
    <property type="entry name" value="DNA/RNA_endonuclease_AS"/>
</dbReference>
<evidence type="ECO:0000256" key="2">
    <source>
        <dbReference type="ARBA" id="ARBA00010052"/>
    </source>
</evidence>